<proteinExistence type="inferred from homology"/>
<dbReference type="InterPro" id="IPR036928">
    <property type="entry name" value="AS_sf"/>
</dbReference>
<dbReference type="GO" id="GO:0003824">
    <property type="term" value="F:catalytic activity"/>
    <property type="evidence" value="ECO:0007669"/>
    <property type="project" value="InterPro"/>
</dbReference>
<dbReference type="SUPFAM" id="SSF75304">
    <property type="entry name" value="Amidase signature (AS) enzymes"/>
    <property type="match status" value="1"/>
</dbReference>
<comment type="similarity">
    <text evidence="1">Belongs to the amidase family.</text>
</comment>
<dbReference type="EMBL" id="CP045851">
    <property type="protein sequence ID" value="QGG95113.1"/>
    <property type="molecule type" value="Genomic_DNA"/>
</dbReference>
<dbReference type="Pfam" id="PF01425">
    <property type="entry name" value="Amidase"/>
    <property type="match status" value="1"/>
</dbReference>
<dbReference type="Gene3D" id="3.90.1300.10">
    <property type="entry name" value="Amidase signature (AS) domain"/>
    <property type="match status" value="1"/>
</dbReference>
<name>A0A5Q2RH80_9ACTN</name>
<dbReference type="InterPro" id="IPR023631">
    <property type="entry name" value="Amidase_dom"/>
</dbReference>
<dbReference type="RefSeq" id="WP_153759221.1">
    <property type="nucleotide sequence ID" value="NZ_CP045851.1"/>
</dbReference>
<organism evidence="4 5">
    <name type="scientific">Actinomarinicola tropica</name>
    <dbReference type="NCBI Taxonomy" id="2789776"/>
    <lineage>
        <taxon>Bacteria</taxon>
        <taxon>Bacillati</taxon>
        <taxon>Actinomycetota</taxon>
        <taxon>Acidimicrobiia</taxon>
        <taxon>Acidimicrobiales</taxon>
        <taxon>Iamiaceae</taxon>
        <taxon>Actinomarinicola</taxon>
    </lineage>
</organism>
<protein>
    <submittedName>
        <fullName evidence="4">Amidase</fullName>
    </submittedName>
</protein>
<dbReference type="PANTHER" id="PTHR11895">
    <property type="entry name" value="TRANSAMIDASE"/>
    <property type="match status" value="1"/>
</dbReference>
<reference evidence="4 5" key="1">
    <citation type="submission" date="2019-11" db="EMBL/GenBank/DDBJ databases">
        <authorList>
            <person name="He Y."/>
        </authorList>
    </citation>
    <scope>NUCLEOTIDE SEQUENCE [LARGE SCALE GENOMIC DNA]</scope>
    <source>
        <strain evidence="4 5">SCSIO 58843</strain>
    </source>
</reference>
<dbReference type="AlphaFoldDB" id="A0A5Q2RH80"/>
<sequence length="466" mass="48706">MDLRHASLRDLAEQVRTRQLGAVELVQHSLDRIDALDGDVHAFTQVDGERALAAARDVDRRLAAGEDVGPLAGIPLAVKDLEDAEGFVTTYGSALHVADPPATRDSIVVRRLRRAGAVVVGKTNTPEFGFKGVTDNPAHGHTANPWDTTRSPGGSSGGSAAAIAAGMVPLATGSDGGGSIRIPSSLCGLSGLKTSQGRVPLGGSTAPGAGVLGVRGPMARRIRDVAWALDVCAGPDPTDIYAFPGPHEPWTPDLEGEVLPRSVAWSPTLGFAQVDREVAGAVEAAVRALADAGVEVIEVPAVFDRDPVLPWVHLWTAARARTQGHLRGTDDWERIDPELRAQIELGLSLTAVQHAEALDACHEINLRLDAAMEGADVLLCPTLAGQAPVLGRPGTVDGVEAPTWISFTPFLNMSRNPAGTVPVGTTADGLPIGMQVVGRQRDDLAVLRTVAAVEEVHPFEQVAAIG</sequence>
<dbReference type="PROSITE" id="PS00571">
    <property type="entry name" value="AMIDASES"/>
    <property type="match status" value="1"/>
</dbReference>
<feature type="domain" description="Amidase" evidence="3">
    <location>
        <begin position="24"/>
        <end position="447"/>
    </location>
</feature>
<dbReference type="Proteomes" id="UP000334019">
    <property type="component" value="Chromosome"/>
</dbReference>
<gene>
    <name evidence="4" type="ORF">GH723_08370</name>
</gene>
<evidence type="ECO:0000256" key="2">
    <source>
        <dbReference type="SAM" id="MobiDB-lite"/>
    </source>
</evidence>
<keyword evidence="5" id="KW-1185">Reference proteome</keyword>
<accession>A0A5Q2RH80</accession>
<evidence type="ECO:0000256" key="1">
    <source>
        <dbReference type="ARBA" id="ARBA00009199"/>
    </source>
</evidence>
<dbReference type="InterPro" id="IPR000120">
    <property type="entry name" value="Amidase"/>
</dbReference>
<feature type="region of interest" description="Disordered" evidence="2">
    <location>
        <begin position="130"/>
        <end position="159"/>
    </location>
</feature>
<evidence type="ECO:0000259" key="3">
    <source>
        <dbReference type="Pfam" id="PF01425"/>
    </source>
</evidence>
<dbReference type="InterPro" id="IPR020556">
    <property type="entry name" value="Amidase_CS"/>
</dbReference>
<evidence type="ECO:0000313" key="5">
    <source>
        <dbReference type="Proteomes" id="UP000334019"/>
    </source>
</evidence>
<dbReference type="PANTHER" id="PTHR11895:SF7">
    <property type="entry name" value="GLUTAMYL-TRNA(GLN) AMIDOTRANSFERASE SUBUNIT A, MITOCHONDRIAL"/>
    <property type="match status" value="1"/>
</dbReference>
<dbReference type="KEGG" id="atq:GH723_08370"/>
<evidence type="ECO:0000313" key="4">
    <source>
        <dbReference type="EMBL" id="QGG95113.1"/>
    </source>
</evidence>